<keyword evidence="2" id="KW-0812">Transmembrane</keyword>
<dbReference type="InterPro" id="IPR055354">
    <property type="entry name" value="DUF7507"/>
</dbReference>
<proteinExistence type="predicted"/>
<name>A0ABV3Y5V4_9ACTN</name>
<dbReference type="EMBL" id="JBFSHR010000136">
    <property type="protein sequence ID" value="MEX6430953.1"/>
    <property type="molecule type" value="Genomic_DNA"/>
</dbReference>
<dbReference type="Proteomes" id="UP001560267">
    <property type="component" value="Unassembled WGS sequence"/>
</dbReference>
<gene>
    <name evidence="4" type="ORF">AB6A68_14135</name>
</gene>
<keyword evidence="5" id="KW-1185">Reference proteome</keyword>
<feature type="compositionally biased region" description="Low complexity" evidence="1">
    <location>
        <begin position="112"/>
        <end position="140"/>
    </location>
</feature>
<evidence type="ECO:0000313" key="5">
    <source>
        <dbReference type="Proteomes" id="UP001560267"/>
    </source>
</evidence>
<keyword evidence="2" id="KW-0472">Membrane</keyword>
<feature type="non-terminal residue" evidence="4">
    <location>
        <position position="1"/>
    </location>
</feature>
<accession>A0ABV3Y5V4</accession>
<protein>
    <recommendedName>
        <fullName evidence="3">DUF7507 domain-containing protein</fullName>
    </recommendedName>
</protein>
<feature type="domain" description="DUF7507" evidence="3">
    <location>
        <begin position="5"/>
        <end position="98"/>
    </location>
</feature>
<comment type="caution">
    <text evidence="4">The sequence shown here is derived from an EMBL/GenBank/DDBJ whole genome shotgun (WGS) entry which is preliminary data.</text>
</comment>
<sequence length="191" mass="18768">APGSPNPITRAGQSITYDFGVTNTGNTTLNHLAITDTQSVAGETLSSPASCPVTSLAAGASVTCTGSYTVTSTDISNGKVTDTATATATTTTGAGVTSNPATLTIPVVVPTTSPSTVTPTTKPSSVTPTTKPSSVTPTPVRLVTGPPAPPSSTSSALPIGLAIAGLGLGGLGYVVIERKRHNANGHNNEVA</sequence>
<evidence type="ECO:0000256" key="2">
    <source>
        <dbReference type="SAM" id="Phobius"/>
    </source>
</evidence>
<feature type="transmembrane region" description="Helical" evidence="2">
    <location>
        <begin position="156"/>
        <end position="176"/>
    </location>
</feature>
<evidence type="ECO:0000256" key="1">
    <source>
        <dbReference type="SAM" id="MobiDB-lite"/>
    </source>
</evidence>
<evidence type="ECO:0000313" key="4">
    <source>
        <dbReference type="EMBL" id="MEX6430953.1"/>
    </source>
</evidence>
<feature type="region of interest" description="Disordered" evidence="1">
    <location>
        <begin position="112"/>
        <end position="154"/>
    </location>
</feature>
<evidence type="ECO:0000259" key="3">
    <source>
        <dbReference type="Pfam" id="PF24346"/>
    </source>
</evidence>
<keyword evidence="2" id="KW-1133">Transmembrane helix</keyword>
<organism evidence="4 5">
    <name type="scientific">Ferrimicrobium acidiphilum</name>
    <dbReference type="NCBI Taxonomy" id="121039"/>
    <lineage>
        <taxon>Bacteria</taxon>
        <taxon>Bacillati</taxon>
        <taxon>Actinomycetota</taxon>
        <taxon>Acidimicrobiia</taxon>
        <taxon>Acidimicrobiales</taxon>
        <taxon>Acidimicrobiaceae</taxon>
        <taxon>Ferrimicrobium</taxon>
    </lineage>
</organism>
<dbReference type="Pfam" id="PF24346">
    <property type="entry name" value="DUF7507"/>
    <property type="match status" value="1"/>
</dbReference>
<reference evidence="4 5" key="1">
    <citation type="submission" date="2024-07" db="EMBL/GenBank/DDBJ databases">
        <title>Draft Genome Sequence of Ferrimicrobium acidiphilum Strain YE2023, Isolated from a Pulp of Bioleach Reactor.</title>
        <authorList>
            <person name="Elkina Y.A."/>
            <person name="Bulaeva A.G."/>
            <person name="Beletsky A.V."/>
            <person name="Mardanov A.V."/>
        </authorList>
    </citation>
    <scope>NUCLEOTIDE SEQUENCE [LARGE SCALE GENOMIC DNA]</scope>
    <source>
        <strain evidence="4 5">YE2023</strain>
    </source>
</reference>